<dbReference type="Proteomes" id="UP000051888">
    <property type="component" value="Unassembled WGS sequence"/>
</dbReference>
<sequence length="108" mass="12311">MELDHVFSNDNCLTLVKDGLTSTIFSLILFASMFVNNTMINDNKLEEKITIRMNFIFFLSIKLVKYLKVPYKKIKKKGKRINQGNKPGFPLPPLATPNSLFLTKGSVK</sequence>
<feature type="transmembrane region" description="Helical" evidence="1">
    <location>
        <begin position="49"/>
        <end position="67"/>
    </location>
</feature>
<reference evidence="2 3" key="1">
    <citation type="submission" date="2015-09" db="EMBL/GenBank/DDBJ databases">
        <title>Genome sequencing project for genomic taxonomy and phylogenomics of Bacillus-like bacteria.</title>
        <authorList>
            <person name="Liu B."/>
            <person name="Wang J."/>
            <person name="Zhu Y."/>
            <person name="Liu G."/>
            <person name="Chen Q."/>
            <person name="Chen Z."/>
            <person name="Lan J."/>
            <person name="Che J."/>
            <person name="Ge C."/>
            <person name="Shi H."/>
            <person name="Pan Z."/>
            <person name="Liu X."/>
        </authorList>
    </citation>
    <scope>NUCLEOTIDE SEQUENCE [LARGE SCALE GENOMIC DNA]</scope>
    <source>
        <strain evidence="2 3">LMG 18435</strain>
    </source>
</reference>
<name>A0A0Q3WXK1_9BACI</name>
<dbReference type="EMBL" id="LJJC01000004">
    <property type="protein sequence ID" value="KQL53874.1"/>
    <property type="molecule type" value="Genomic_DNA"/>
</dbReference>
<proteinExistence type="predicted"/>
<dbReference type="AlphaFoldDB" id="A0A0Q3WXK1"/>
<organism evidence="2 3">
    <name type="scientific">Heyndrickxia shackletonii</name>
    <dbReference type="NCBI Taxonomy" id="157838"/>
    <lineage>
        <taxon>Bacteria</taxon>
        <taxon>Bacillati</taxon>
        <taxon>Bacillota</taxon>
        <taxon>Bacilli</taxon>
        <taxon>Bacillales</taxon>
        <taxon>Bacillaceae</taxon>
        <taxon>Heyndrickxia</taxon>
    </lineage>
</organism>
<evidence type="ECO:0000313" key="3">
    <source>
        <dbReference type="Proteomes" id="UP000051888"/>
    </source>
</evidence>
<feature type="transmembrane region" description="Helical" evidence="1">
    <location>
        <begin position="20"/>
        <end position="37"/>
    </location>
</feature>
<gene>
    <name evidence="2" type="ORF">AN964_10430</name>
</gene>
<protein>
    <submittedName>
        <fullName evidence="2">Uncharacterized protein</fullName>
    </submittedName>
</protein>
<keyword evidence="3" id="KW-1185">Reference proteome</keyword>
<accession>A0A0Q3WXK1</accession>
<keyword evidence="1" id="KW-0472">Membrane</keyword>
<comment type="caution">
    <text evidence="2">The sequence shown here is derived from an EMBL/GenBank/DDBJ whole genome shotgun (WGS) entry which is preliminary data.</text>
</comment>
<evidence type="ECO:0000313" key="2">
    <source>
        <dbReference type="EMBL" id="KQL53874.1"/>
    </source>
</evidence>
<evidence type="ECO:0000256" key="1">
    <source>
        <dbReference type="SAM" id="Phobius"/>
    </source>
</evidence>
<keyword evidence="1" id="KW-1133">Transmembrane helix</keyword>
<keyword evidence="1" id="KW-0812">Transmembrane</keyword>